<feature type="signal peptide" evidence="2">
    <location>
        <begin position="1"/>
        <end position="35"/>
    </location>
</feature>
<reference evidence="3 4" key="1">
    <citation type="journal article" date="2017" name="Int. J. Syst. Evol. Microbiol.">
        <title>Ramlibacter alkalitolerans sp. nov., alkali-tolerant bacterium isolated from soil of ginseng.</title>
        <authorList>
            <person name="Lee D.H."/>
            <person name="Cha C.J."/>
        </authorList>
    </citation>
    <scope>NUCLEOTIDE SEQUENCE [LARGE SCALE GENOMIC DNA]</scope>
    <source>
        <strain evidence="3 4">KACC 19305</strain>
    </source>
</reference>
<organism evidence="3 4">
    <name type="scientific">Ramlibacter alkalitolerans</name>
    <dbReference type="NCBI Taxonomy" id="2039631"/>
    <lineage>
        <taxon>Bacteria</taxon>
        <taxon>Pseudomonadati</taxon>
        <taxon>Pseudomonadota</taxon>
        <taxon>Betaproteobacteria</taxon>
        <taxon>Burkholderiales</taxon>
        <taxon>Comamonadaceae</taxon>
        <taxon>Ramlibacter</taxon>
    </lineage>
</organism>
<evidence type="ECO:0000313" key="3">
    <source>
        <dbReference type="EMBL" id="MBL0425169.1"/>
    </source>
</evidence>
<sequence length="99" mass="10674">MKPAGRPQCCREEVRMKSLLLPLALCAALAGCAVAVPGPPYAYPYGGYPYAYGPSGYDAFWFSGSFLCCGERRDHAHGVHHHGQRGAVGRGGRMYGGRR</sequence>
<keyword evidence="4" id="KW-1185">Reference proteome</keyword>
<protein>
    <recommendedName>
        <fullName evidence="5">Lipoprotein</fullName>
    </recommendedName>
</protein>
<evidence type="ECO:0000256" key="1">
    <source>
        <dbReference type="SAM" id="MobiDB-lite"/>
    </source>
</evidence>
<name>A0ABS1JLU6_9BURK</name>
<accession>A0ABS1JLU6</accession>
<dbReference type="Proteomes" id="UP000622707">
    <property type="component" value="Unassembled WGS sequence"/>
</dbReference>
<keyword evidence="2" id="KW-0732">Signal</keyword>
<feature type="region of interest" description="Disordered" evidence="1">
    <location>
        <begin position="80"/>
        <end position="99"/>
    </location>
</feature>
<evidence type="ECO:0008006" key="5">
    <source>
        <dbReference type="Google" id="ProtNLM"/>
    </source>
</evidence>
<feature type="chain" id="PRO_5047486142" description="Lipoprotein" evidence="2">
    <location>
        <begin position="36"/>
        <end position="99"/>
    </location>
</feature>
<feature type="compositionally biased region" description="Gly residues" evidence="1">
    <location>
        <begin position="86"/>
        <end position="99"/>
    </location>
</feature>
<gene>
    <name evidence="3" type="ORF">JI746_08620</name>
</gene>
<evidence type="ECO:0000256" key="2">
    <source>
        <dbReference type="SAM" id="SignalP"/>
    </source>
</evidence>
<dbReference type="EMBL" id="JAEQND010000004">
    <property type="protein sequence ID" value="MBL0425169.1"/>
    <property type="molecule type" value="Genomic_DNA"/>
</dbReference>
<dbReference type="PROSITE" id="PS51257">
    <property type="entry name" value="PROKAR_LIPOPROTEIN"/>
    <property type="match status" value="1"/>
</dbReference>
<proteinExistence type="predicted"/>
<evidence type="ECO:0000313" key="4">
    <source>
        <dbReference type="Proteomes" id="UP000622707"/>
    </source>
</evidence>
<comment type="caution">
    <text evidence="3">The sequence shown here is derived from an EMBL/GenBank/DDBJ whole genome shotgun (WGS) entry which is preliminary data.</text>
</comment>